<dbReference type="Proteomes" id="UP000092544">
    <property type="component" value="Unassembled WGS sequence"/>
</dbReference>
<dbReference type="OrthoDB" id="5726612at2"/>
<proteinExistence type="predicted"/>
<feature type="compositionally biased region" description="Polar residues" evidence="1">
    <location>
        <begin position="26"/>
        <end position="44"/>
    </location>
</feature>
<organism evidence="2 3">
    <name type="scientific">Marinomonas spartinae</name>
    <dbReference type="NCBI Taxonomy" id="1792290"/>
    <lineage>
        <taxon>Bacteria</taxon>
        <taxon>Pseudomonadati</taxon>
        <taxon>Pseudomonadota</taxon>
        <taxon>Gammaproteobacteria</taxon>
        <taxon>Oceanospirillales</taxon>
        <taxon>Oceanospirillaceae</taxon>
        <taxon>Marinomonas</taxon>
    </lineage>
</organism>
<gene>
    <name evidence="2" type="ORF">MSP8886_01958</name>
</gene>
<evidence type="ECO:0000313" key="2">
    <source>
        <dbReference type="EMBL" id="SBS30881.1"/>
    </source>
</evidence>
<reference evidence="2 3" key="1">
    <citation type="submission" date="2016-06" db="EMBL/GenBank/DDBJ databases">
        <authorList>
            <person name="Kjaerup R.B."/>
            <person name="Dalgaard T.S."/>
            <person name="Juul-Madsen H.R."/>
        </authorList>
    </citation>
    <scope>NUCLEOTIDE SEQUENCE [LARGE SCALE GENOMIC DNA]</scope>
    <source>
        <strain evidence="2 3">CECT 8886</strain>
    </source>
</reference>
<evidence type="ECO:0000313" key="3">
    <source>
        <dbReference type="Proteomes" id="UP000092544"/>
    </source>
</evidence>
<protein>
    <submittedName>
        <fullName evidence="2">Uncharacterized protein</fullName>
    </submittedName>
</protein>
<dbReference type="STRING" id="1792290.MSP8886_01958"/>
<accession>A0A1A8TDH6</accession>
<dbReference type="EMBL" id="FLOB01000003">
    <property type="protein sequence ID" value="SBS30881.1"/>
    <property type="molecule type" value="Genomic_DNA"/>
</dbReference>
<sequence length="278" mass="31937">MKIKTLFLLFSVVYLVGCQENIKQTTQNSPISESNKAVSPSNKKGQPKTHQYSKTKLSPYKTVTARLIWKGERALAENRLLTPVDDNANLYFQTALGRDPGNYKATMGIKKIVDTYIDWAWRAAIQGRYKQATTYLNSAGSVNPEDPVINEMKDRIDGLKKRRQQVVSQRVEPARTPTDSQHKVTNTSEKMVKKVQKAKNGQYFLPKNLFSLSDDEILAKIQPIIDKVAKDKSEIVIYWPNDKQARLLYQIINSRISEFRVHAMIYHRSDYLIELQKD</sequence>
<name>A0A1A8TDH6_9GAMM</name>
<dbReference type="RefSeq" id="WP_067015645.1">
    <property type="nucleotide sequence ID" value="NZ_FLOB01000003.1"/>
</dbReference>
<dbReference type="AlphaFoldDB" id="A0A1A8TDH6"/>
<keyword evidence="3" id="KW-1185">Reference proteome</keyword>
<evidence type="ECO:0000256" key="1">
    <source>
        <dbReference type="SAM" id="MobiDB-lite"/>
    </source>
</evidence>
<feature type="region of interest" description="Disordered" evidence="1">
    <location>
        <begin position="26"/>
        <end position="55"/>
    </location>
</feature>